<dbReference type="InterPro" id="IPR013324">
    <property type="entry name" value="RNA_pol_sigma_r3/r4-like"/>
</dbReference>
<evidence type="ECO:0000256" key="1">
    <source>
        <dbReference type="ARBA" id="ARBA00010641"/>
    </source>
</evidence>
<dbReference type="EMBL" id="SDHZ01000001">
    <property type="protein sequence ID" value="RXK86504.1"/>
    <property type="molecule type" value="Genomic_DNA"/>
</dbReference>
<dbReference type="InterPro" id="IPR039425">
    <property type="entry name" value="RNA_pol_sigma-70-like"/>
</dbReference>
<dbReference type="InterPro" id="IPR013325">
    <property type="entry name" value="RNA_pol_sigma_r2"/>
</dbReference>
<dbReference type="Proteomes" id="UP000290545">
    <property type="component" value="Unassembled WGS sequence"/>
</dbReference>
<evidence type="ECO:0000259" key="5">
    <source>
        <dbReference type="Pfam" id="PF04542"/>
    </source>
</evidence>
<dbReference type="InterPro" id="IPR036388">
    <property type="entry name" value="WH-like_DNA-bd_sf"/>
</dbReference>
<keyword evidence="4" id="KW-0804">Transcription</keyword>
<name>A0A4Q1DAQ5_9BACT</name>
<evidence type="ECO:0000313" key="8">
    <source>
        <dbReference type="Proteomes" id="UP000290545"/>
    </source>
</evidence>
<evidence type="ECO:0000256" key="2">
    <source>
        <dbReference type="ARBA" id="ARBA00023015"/>
    </source>
</evidence>
<dbReference type="CDD" id="cd06171">
    <property type="entry name" value="Sigma70_r4"/>
    <property type="match status" value="1"/>
</dbReference>
<keyword evidence="2" id="KW-0805">Transcription regulation</keyword>
<dbReference type="Pfam" id="PF04542">
    <property type="entry name" value="Sigma70_r2"/>
    <property type="match status" value="1"/>
</dbReference>
<protein>
    <submittedName>
        <fullName evidence="7">RNA polymerase sigma-70 factor</fullName>
    </submittedName>
</protein>
<evidence type="ECO:0000256" key="4">
    <source>
        <dbReference type="ARBA" id="ARBA00023163"/>
    </source>
</evidence>
<dbReference type="Gene3D" id="1.10.10.10">
    <property type="entry name" value="Winged helix-like DNA-binding domain superfamily/Winged helix DNA-binding domain"/>
    <property type="match status" value="1"/>
</dbReference>
<organism evidence="7 8">
    <name type="scientific">Filimonas effusa</name>
    <dbReference type="NCBI Taxonomy" id="2508721"/>
    <lineage>
        <taxon>Bacteria</taxon>
        <taxon>Pseudomonadati</taxon>
        <taxon>Bacteroidota</taxon>
        <taxon>Chitinophagia</taxon>
        <taxon>Chitinophagales</taxon>
        <taxon>Chitinophagaceae</taxon>
        <taxon>Filimonas</taxon>
    </lineage>
</organism>
<dbReference type="GO" id="GO:0006352">
    <property type="term" value="P:DNA-templated transcription initiation"/>
    <property type="evidence" value="ECO:0007669"/>
    <property type="project" value="InterPro"/>
</dbReference>
<dbReference type="Gene3D" id="1.10.1740.10">
    <property type="match status" value="1"/>
</dbReference>
<dbReference type="InterPro" id="IPR014327">
    <property type="entry name" value="RNA_pol_sigma70_bacteroid"/>
</dbReference>
<proteinExistence type="inferred from homology"/>
<dbReference type="NCBIfam" id="TIGR02937">
    <property type="entry name" value="sigma70-ECF"/>
    <property type="match status" value="1"/>
</dbReference>
<feature type="domain" description="RNA polymerase sigma-70 region 2" evidence="5">
    <location>
        <begin position="37"/>
        <end position="89"/>
    </location>
</feature>
<dbReference type="RefSeq" id="WP_129002253.1">
    <property type="nucleotide sequence ID" value="NZ_SDHZ01000001.1"/>
</dbReference>
<dbReference type="PANTHER" id="PTHR43133:SF46">
    <property type="entry name" value="RNA POLYMERASE SIGMA-70 FACTOR ECF SUBFAMILY"/>
    <property type="match status" value="1"/>
</dbReference>
<gene>
    <name evidence="7" type="ORF">ESB13_06775</name>
</gene>
<dbReference type="GO" id="GO:0016987">
    <property type="term" value="F:sigma factor activity"/>
    <property type="evidence" value="ECO:0007669"/>
    <property type="project" value="UniProtKB-KW"/>
</dbReference>
<dbReference type="OrthoDB" id="665981at2"/>
<dbReference type="SUPFAM" id="SSF88659">
    <property type="entry name" value="Sigma3 and sigma4 domains of RNA polymerase sigma factors"/>
    <property type="match status" value="1"/>
</dbReference>
<dbReference type="PANTHER" id="PTHR43133">
    <property type="entry name" value="RNA POLYMERASE ECF-TYPE SIGMA FACTO"/>
    <property type="match status" value="1"/>
</dbReference>
<keyword evidence="8" id="KW-1185">Reference proteome</keyword>
<evidence type="ECO:0000259" key="6">
    <source>
        <dbReference type="Pfam" id="PF08281"/>
    </source>
</evidence>
<evidence type="ECO:0000256" key="3">
    <source>
        <dbReference type="ARBA" id="ARBA00023082"/>
    </source>
</evidence>
<comment type="similarity">
    <text evidence="1">Belongs to the sigma-70 factor family. ECF subfamily.</text>
</comment>
<comment type="caution">
    <text evidence="7">The sequence shown here is derived from an EMBL/GenBank/DDBJ whole genome shotgun (WGS) entry which is preliminary data.</text>
</comment>
<evidence type="ECO:0000313" key="7">
    <source>
        <dbReference type="EMBL" id="RXK86504.1"/>
    </source>
</evidence>
<keyword evidence="3" id="KW-0731">Sigma factor</keyword>
<dbReference type="NCBIfam" id="TIGR02985">
    <property type="entry name" value="Sig70_bacteroi1"/>
    <property type="match status" value="1"/>
</dbReference>
<dbReference type="AlphaFoldDB" id="A0A4Q1DAQ5"/>
<sequence>MDHTMTDKVLLDRLSGGDEGALNDIYLLYWEGLFLSAFNVLKDKAACEDILQDLFLQLWQKRNQIQINSSLSAYLYTAVRYNVFRHIRTGKVRNELFMHIDERVEGLVTEQMVAAEERELNQKVAQAVAALPEKCREVYILSREEELSHKEIASKLNISTKTVENQITIALKRVRSSLNTLSIVVLLFLSL</sequence>
<feature type="domain" description="RNA polymerase sigma factor 70 region 4 type 2" evidence="6">
    <location>
        <begin position="122"/>
        <end position="173"/>
    </location>
</feature>
<dbReference type="InterPro" id="IPR014284">
    <property type="entry name" value="RNA_pol_sigma-70_dom"/>
</dbReference>
<reference evidence="7 8" key="1">
    <citation type="submission" date="2019-01" db="EMBL/GenBank/DDBJ databases">
        <title>Filimonas sp. strain TTM-71.</title>
        <authorList>
            <person name="Chen W.-M."/>
        </authorList>
    </citation>
    <scope>NUCLEOTIDE SEQUENCE [LARGE SCALE GENOMIC DNA]</scope>
    <source>
        <strain evidence="7 8">TTM-71</strain>
    </source>
</reference>
<dbReference type="InterPro" id="IPR013249">
    <property type="entry name" value="RNA_pol_sigma70_r4_t2"/>
</dbReference>
<dbReference type="GO" id="GO:0003677">
    <property type="term" value="F:DNA binding"/>
    <property type="evidence" value="ECO:0007669"/>
    <property type="project" value="InterPro"/>
</dbReference>
<accession>A0A4Q1DAQ5</accession>
<dbReference type="InterPro" id="IPR007627">
    <property type="entry name" value="RNA_pol_sigma70_r2"/>
</dbReference>
<dbReference type="Pfam" id="PF08281">
    <property type="entry name" value="Sigma70_r4_2"/>
    <property type="match status" value="1"/>
</dbReference>
<dbReference type="SUPFAM" id="SSF88946">
    <property type="entry name" value="Sigma2 domain of RNA polymerase sigma factors"/>
    <property type="match status" value="1"/>
</dbReference>